<dbReference type="RefSeq" id="XP_033688772.1">
    <property type="nucleotide sequence ID" value="XM_033832868.1"/>
</dbReference>
<evidence type="ECO:0000313" key="1">
    <source>
        <dbReference type="EMBL" id="KAF2253768.1"/>
    </source>
</evidence>
<dbReference type="AlphaFoldDB" id="A0A6A6IU95"/>
<accession>A0A6A6IU95</accession>
<name>A0A6A6IU95_9PLEO</name>
<protein>
    <submittedName>
        <fullName evidence="1">Uncharacterized protein</fullName>
    </submittedName>
</protein>
<dbReference type="GeneID" id="54586198"/>
<keyword evidence="2" id="KW-1185">Reference proteome</keyword>
<gene>
    <name evidence="1" type="ORF">BU26DRAFT_561043</name>
</gene>
<evidence type="ECO:0000313" key="2">
    <source>
        <dbReference type="Proteomes" id="UP000800094"/>
    </source>
</evidence>
<organism evidence="1 2">
    <name type="scientific">Trematosphaeria pertusa</name>
    <dbReference type="NCBI Taxonomy" id="390896"/>
    <lineage>
        <taxon>Eukaryota</taxon>
        <taxon>Fungi</taxon>
        <taxon>Dikarya</taxon>
        <taxon>Ascomycota</taxon>
        <taxon>Pezizomycotina</taxon>
        <taxon>Dothideomycetes</taxon>
        <taxon>Pleosporomycetidae</taxon>
        <taxon>Pleosporales</taxon>
        <taxon>Massarineae</taxon>
        <taxon>Trematosphaeriaceae</taxon>
        <taxon>Trematosphaeria</taxon>
    </lineage>
</organism>
<dbReference type="EMBL" id="ML987191">
    <property type="protein sequence ID" value="KAF2253768.1"/>
    <property type="molecule type" value="Genomic_DNA"/>
</dbReference>
<dbReference type="Proteomes" id="UP000800094">
    <property type="component" value="Unassembled WGS sequence"/>
</dbReference>
<proteinExistence type="predicted"/>
<reference evidence="1" key="1">
    <citation type="journal article" date="2020" name="Stud. Mycol.">
        <title>101 Dothideomycetes genomes: a test case for predicting lifestyles and emergence of pathogens.</title>
        <authorList>
            <person name="Haridas S."/>
            <person name="Albert R."/>
            <person name="Binder M."/>
            <person name="Bloem J."/>
            <person name="Labutti K."/>
            <person name="Salamov A."/>
            <person name="Andreopoulos B."/>
            <person name="Baker S."/>
            <person name="Barry K."/>
            <person name="Bills G."/>
            <person name="Bluhm B."/>
            <person name="Cannon C."/>
            <person name="Castanera R."/>
            <person name="Culley D."/>
            <person name="Daum C."/>
            <person name="Ezra D."/>
            <person name="Gonzalez J."/>
            <person name="Henrissat B."/>
            <person name="Kuo A."/>
            <person name="Liang C."/>
            <person name="Lipzen A."/>
            <person name="Lutzoni F."/>
            <person name="Magnuson J."/>
            <person name="Mondo S."/>
            <person name="Nolan M."/>
            <person name="Ohm R."/>
            <person name="Pangilinan J."/>
            <person name="Park H.-J."/>
            <person name="Ramirez L."/>
            <person name="Alfaro M."/>
            <person name="Sun H."/>
            <person name="Tritt A."/>
            <person name="Yoshinaga Y."/>
            <person name="Zwiers L.-H."/>
            <person name="Turgeon B."/>
            <person name="Goodwin S."/>
            <person name="Spatafora J."/>
            <person name="Crous P."/>
            <person name="Grigoriev I."/>
        </authorList>
    </citation>
    <scope>NUCLEOTIDE SEQUENCE</scope>
    <source>
        <strain evidence="1">CBS 122368</strain>
    </source>
</reference>
<sequence length="168" mass="19362">MTTYTKYIHPFRYLLTSLHFDLYLEPFPAASPGLRNFCSSAHGDLYSIRHSISRSSDDTAVATTLTLLDMVVRQDVDAKIQMYQDLRTKKALNFYEVPPEECSKAVRSCLFESFNTPVSSKMFVLLGLLVTPKEERVAWIEDVGAWLAMSNTYEERGKVLYEEWKRQS</sequence>